<evidence type="ECO:0000313" key="16">
    <source>
        <dbReference type="EMBL" id="RAK67784.1"/>
    </source>
</evidence>
<dbReference type="InterPro" id="IPR005467">
    <property type="entry name" value="His_kinase_dom"/>
</dbReference>
<evidence type="ECO:0000256" key="11">
    <source>
        <dbReference type="PROSITE-ProRule" id="PRU00169"/>
    </source>
</evidence>
<evidence type="ECO:0000256" key="10">
    <source>
        <dbReference type="ARBA" id="ARBA00068150"/>
    </source>
</evidence>
<dbReference type="EC" id="2.7.13.3" evidence="2"/>
<dbReference type="PANTHER" id="PTHR45339">
    <property type="entry name" value="HYBRID SIGNAL TRANSDUCTION HISTIDINE KINASE J"/>
    <property type="match status" value="1"/>
</dbReference>
<dbReference type="NCBIfam" id="TIGR00229">
    <property type="entry name" value="sensory_box"/>
    <property type="match status" value="1"/>
</dbReference>
<feature type="domain" description="Histidine kinase" evidence="13">
    <location>
        <begin position="303"/>
        <end position="519"/>
    </location>
</feature>
<dbReference type="InterPro" id="IPR013655">
    <property type="entry name" value="PAS_fold_3"/>
</dbReference>
<organism evidence="16 17">
    <name type="scientific">Phenylobacterium kunshanense</name>
    <dbReference type="NCBI Taxonomy" id="1445034"/>
    <lineage>
        <taxon>Bacteria</taxon>
        <taxon>Pseudomonadati</taxon>
        <taxon>Pseudomonadota</taxon>
        <taxon>Alphaproteobacteria</taxon>
        <taxon>Caulobacterales</taxon>
        <taxon>Caulobacteraceae</taxon>
        <taxon>Phenylobacterium</taxon>
    </lineage>
</organism>
<dbReference type="GO" id="GO:0005524">
    <property type="term" value="F:ATP binding"/>
    <property type="evidence" value="ECO:0007669"/>
    <property type="project" value="UniProtKB-KW"/>
</dbReference>
<dbReference type="Gene3D" id="3.30.565.10">
    <property type="entry name" value="Histidine kinase-like ATPase, C-terminal domain"/>
    <property type="match status" value="1"/>
</dbReference>
<dbReference type="PROSITE" id="PS50109">
    <property type="entry name" value="HIS_KIN"/>
    <property type="match status" value="1"/>
</dbReference>
<dbReference type="InterPro" id="IPR004358">
    <property type="entry name" value="Sig_transdc_His_kin-like_C"/>
</dbReference>
<dbReference type="SUPFAM" id="SSF55785">
    <property type="entry name" value="PYP-like sensor domain (PAS domain)"/>
    <property type="match status" value="1"/>
</dbReference>
<dbReference type="InterPro" id="IPR036890">
    <property type="entry name" value="HATPase_C_sf"/>
</dbReference>
<dbReference type="Pfam" id="PF08447">
    <property type="entry name" value="PAS_3"/>
    <property type="match status" value="1"/>
</dbReference>
<evidence type="ECO:0000256" key="7">
    <source>
        <dbReference type="ARBA" id="ARBA00022840"/>
    </source>
</evidence>
<evidence type="ECO:0000256" key="3">
    <source>
        <dbReference type="ARBA" id="ARBA00022553"/>
    </source>
</evidence>
<dbReference type="SMART" id="SM00387">
    <property type="entry name" value="HATPase_c"/>
    <property type="match status" value="1"/>
</dbReference>
<dbReference type="Proteomes" id="UP000249524">
    <property type="component" value="Unassembled WGS sequence"/>
</dbReference>
<feature type="coiled-coil region" evidence="12">
    <location>
        <begin position="139"/>
        <end position="166"/>
    </location>
</feature>
<dbReference type="Pfam" id="PF13185">
    <property type="entry name" value="GAF_2"/>
    <property type="match status" value="1"/>
</dbReference>
<dbReference type="Gene3D" id="3.30.450.40">
    <property type="match status" value="1"/>
</dbReference>
<proteinExistence type="predicted"/>
<dbReference type="SUPFAM" id="SSF55874">
    <property type="entry name" value="ATPase domain of HSP90 chaperone/DNA topoisomerase II/histidine kinase"/>
    <property type="match status" value="1"/>
</dbReference>
<reference evidence="16 17" key="1">
    <citation type="submission" date="2018-05" db="EMBL/GenBank/DDBJ databases">
        <authorList>
            <person name="Lanie J.A."/>
            <person name="Ng W.-L."/>
            <person name="Kazmierczak K.M."/>
            <person name="Andrzejewski T.M."/>
            <person name="Davidsen T.M."/>
            <person name="Wayne K.J."/>
            <person name="Tettelin H."/>
            <person name="Glass J.I."/>
            <person name="Rusch D."/>
            <person name="Podicherti R."/>
            <person name="Tsui H.-C.T."/>
            <person name="Winkler M.E."/>
        </authorList>
    </citation>
    <scope>NUCLEOTIDE SEQUENCE [LARGE SCALE GENOMIC DNA]</scope>
    <source>
        <strain evidence="16 17">BUT-10</strain>
    </source>
</reference>
<evidence type="ECO:0000259" key="14">
    <source>
        <dbReference type="PROSITE" id="PS50110"/>
    </source>
</evidence>
<dbReference type="InterPro" id="IPR036097">
    <property type="entry name" value="HisK_dim/P_sf"/>
</dbReference>
<dbReference type="SMART" id="SM00065">
    <property type="entry name" value="GAF"/>
    <property type="match status" value="1"/>
</dbReference>
<dbReference type="RefSeq" id="WP_111275393.1">
    <property type="nucleotide sequence ID" value="NZ_QFYS01000002.1"/>
</dbReference>
<evidence type="ECO:0000256" key="1">
    <source>
        <dbReference type="ARBA" id="ARBA00000085"/>
    </source>
</evidence>
<dbReference type="SMART" id="SM00448">
    <property type="entry name" value="REC"/>
    <property type="match status" value="1"/>
</dbReference>
<dbReference type="Pfam" id="PF00512">
    <property type="entry name" value="HisKA"/>
    <property type="match status" value="1"/>
</dbReference>
<feature type="domain" description="PAC" evidence="15">
    <location>
        <begin position="230"/>
        <end position="285"/>
    </location>
</feature>
<dbReference type="InterPro" id="IPR000014">
    <property type="entry name" value="PAS"/>
</dbReference>
<name>A0A328BPD5_9CAUL</name>
<keyword evidence="8" id="KW-0902">Two-component regulatory system</keyword>
<keyword evidence="7" id="KW-0067">ATP-binding</keyword>
<dbReference type="PROSITE" id="PS50113">
    <property type="entry name" value="PAC"/>
    <property type="match status" value="1"/>
</dbReference>
<dbReference type="CDD" id="cd16922">
    <property type="entry name" value="HATPase_EvgS-ArcB-TorS-like"/>
    <property type="match status" value="1"/>
</dbReference>
<dbReference type="InterPro" id="IPR011006">
    <property type="entry name" value="CheY-like_superfamily"/>
</dbReference>
<dbReference type="PROSITE" id="PS50110">
    <property type="entry name" value="RESPONSE_REGULATORY"/>
    <property type="match status" value="1"/>
</dbReference>
<dbReference type="SUPFAM" id="SSF47384">
    <property type="entry name" value="Homodimeric domain of signal transducing histidine kinase"/>
    <property type="match status" value="1"/>
</dbReference>
<gene>
    <name evidence="16" type="ORF">DJ019_07750</name>
</gene>
<feature type="domain" description="Response regulatory" evidence="14">
    <location>
        <begin position="544"/>
        <end position="663"/>
    </location>
</feature>
<protein>
    <recommendedName>
        <fullName evidence="10">Sensory/regulatory protein RpfC</fullName>
        <ecNumber evidence="2">2.7.13.3</ecNumber>
    </recommendedName>
</protein>
<dbReference type="Pfam" id="PF00072">
    <property type="entry name" value="Response_reg"/>
    <property type="match status" value="1"/>
</dbReference>
<keyword evidence="12" id="KW-0175">Coiled coil</keyword>
<dbReference type="InterPro" id="IPR035965">
    <property type="entry name" value="PAS-like_dom_sf"/>
</dbReference>
<comment type="caution">
    <text evidence="16">The sequence shown here is derived from an EMBL/GenBank/DDBJ whole genome shotgun (WGS) entry which is preliminary data.</text>
</comment>
<dbReference type="InterPro" id="IPR003594">
    <property type="entry name" value="HATPase_dom"/>
</dbReference>
<dbReference type="InterPro" id="IPR003661">
    <property type="entry name" value="HisK_dim/P_dom"/>
</dbReference>
<dbReference type="CDD" id="cd00082">
    <property type="entry name" value="HisKA"/>
    <property type="match status" value="1"/>
</dbReference>
<dbReference type="SUPFAM" id="SSF55781">
    <property type="entry name" value="GAF domain-like"/>
    <property type="match status" value="1"/>
</dbReference>
<evidence type="ECO:0000259" key="13">
    <source>
        <dbReference type="PROSITE" id="PS50109"/>
    </source>
</evidence>
<dbReference type="FunFam" id="3.30.565.10:FF:000010">
    <property type="entry name" value="Sensor histidine kinase RcsC"/>
    <property type="match status" value="1"/>
</dbReference>
<dbReference type="Gene3D" id="3.30.450.20">
    <property type="entry name" value="PAS domain"/>
    <property type="match status" value="1"/>
</dbReference>
<evidence type="ECO:0000259" key="15">
    <source>
        <dbReference type="PROSITE" id="PS50113"/>
    </source>
</evidence>
<dbReference type="PANTHER" id="PTHR45339:SF1">
    <property type="entry name" value="HYBRID SIGNAL TRANSDUCTION HISTIDINE KINASE J"/>
    <property type="match status" value="1"/>
</dbReference>
<evidence type="ECO:0000256" key="6">
    <source>
        <dbReference type="ARBA" id="ARBA00022777"/>
    </source>
</evidence>
<comment type="catalytic activity">
    <reaction evidence="1">
        <text>ATP + protein L-histidine = ADP + protein N-phospho-L-histidine.</text>
        <dbReference type="EC" id="2.7.13.3"/>
    </reaction>
</comment>
<evidence type="ECO:0000256" key="4">
    <source>
        <dbReference type="ARBA" id="ARBA00022679"/>
    </source>
</evidence>
<keyword evidence="4" id="KW-0808">Transferase</keyword>
<dbReference type="EMBL" id="QFYS01000002">
    <property type="protein sequence ID" value="RAK67784.1"/>
    <property type="molecule type" value="Genomic_DNA"/>
</dbReference>
<dbReference type="OrthoDB" id="9801651at2"/>
<dbReference type="PRINTS" id="PR00344">
    <property type="entry name" value="BCTRLSENSOR"/>
</dbReference>
<dbReference type="FunFam" id="1.10.287.130:FF:000002">
    <property type="entry name" value="Two-component osmosensing histidine kinase"/>
    <property type="match status" value="1"/>
</dbReference>
<dbReference type="InterPro" id="IPR000700">
    <property type="entry name" value="PAS-assoc_C"/>
</dbReference>
<dbReference type="AlphaFoldDB" id="A0A328BPD5"/>
<dbReference type="SMART" id="SM00388">
    <property type="entry name" value="HisKA"/>
    <property type="match status" value="1"/>
</dbReference>
<dbReference type="Gene3D" id="3.40.50.2300">
    <property type="match status" value="1"/>
</dbReference>
<keyword evidence="6 16" id="KW-0418">Kinase</keyword>
<keyword evidence="5" id="KW-0547">Nucleotide-binding</keyword>
<dbReference type="Pfam" id="PF02518">
    <property type="entry name" value="HATPase_c"/>
    <property type="match status" value="1"/>
</dbReference>
<dbReference type="CDD" id="cd00130">
    <property type="entry name" value="PAS"/>
    <property type="match status" value="1"/>
</dbReference>
<comment type="subunit">
    <text evidence="9">At low DSF concentrations, interacts with RpfF.</text>
</comment>
<evidence type="ECO:0000313" key="17">
    <source>
        <dbReference type="Proteomes" id="UP000249524"/>
    </source>
</evidence>
<dbReference type="InterPro" id="IPR003018">
    <property type="entry name" value="GAF"/>
</dbReference>
<evidence type="ECO:0000256" key="9">
    <source>
        <dbReference type="ARBA" id="ARBA00064003"/>
    </source>
</evidence>
<feature type="modified residue" description="4-aspartylphosphate" evidence="11">
    <location>
        <position position="593"/>
    </location>
</feature>
<dbReference type="InterPro" id="IPR029016">
    <property type="entry name" value="GAF-like_dom_sf"/>
</dbReference>
<sequence length="668" mass="72468">MPDVQVTLAQIGPTARRVAAIGHALFGGLYADVVWRESDRHSRLVPFDGDGNARLPSRRVIDTGEPIWIEDFDDNPLVREFGLIRGRPEVRCFLAVPITSGDLVLGALGAIGDAPRARDEAMLARFEDLATLIGEAFEAESTNRKLQRATAELQGALAESKRSEKRLEVATRLAGLRVWELNNDLQQAFENGSTMQLGDDYAEKIDAIWEFLHPDDRAGARAMWQAHLDHGLPFHRVHRRMGPNGFQWIEAAVEAVRDADGRVCGAVGAARDIEEEKRREAELIEARNAAEAANASKSAFLATISHEIRTPLNGILGMAQAMHRDELPDVQRERLDVIRQSGETLLAVVNDVLDLSKIGAGKLELEDVEFDLAAAITSAHATFAPVAAEKGLAFDLEVGACARGVYRGDPVRVRQILYNLISNALKFTEAGEVRVRLSRSDAVLTLEVSDTGVGIPIERQKALFQPFVQADASTTRRYGGSGLGLSICRELAMLMDGIITVTSAPGMGSTFTVRLPLPFVRQEAGGVEAAQPEHSAEDGLGALRVLAAEDNPVNQMVLRTLLEQVGVKLKIVENGREAVDAWAGGEWDLILMDAQMPEMDGVEAASAIRAAEAAQGRQRTPIIALTANAMAHQVDAYRDCGMDATVPKPVEVARLFAAMRDVLDTDAA</sequence>
<evidence type="ECO:0000256" key="8">
    <source>
        <dbReference type="ARBA" id="ARBA00023012"/>
    </source>
</evidence>
<dbReference type="InterPro" id="IPR001789">
    <property type="entry name" value="Sig_transdc_resp-reg_receiver"/>
</dbReference>
<accession>A0A328BPD5</accession>
<dbReference type="Gene3D" id="1.10.287.130">
    <property type="match status" value="1"/>
</dbReference>
<dbReference type="SUPFAM" id="SSF52172">
    <property type="entry name" value="CheY-like"/>
    <property type="match status" value="1"/>
</dbReference>
<keyword evidence="17" id="KW-1185">Reference proteome</keyword>
<evidence type="ECO:0000256" key="12">
    <source>
        <dbReference type="SAM" id="Coils"/>
    </source>
</evidence>
<evidence type="ECO:0000256" key="5">
    <source>
        <dbReference type="ARBA" id="ARBA00022741"/>
    </source>
</evidence>
<evidence type="ECO:0000256" key="2">
    <source>
        <dbReference type="ARBA" id="ARBA00012438"/>
    </source>
</evidence>
<dbReference type="CDD" id="cd17546">
    <property type="entry name" value="REC_hyHK_CKI1_RcsC-like"/>
    <property type="match status" value="1"/>
</dbReference>
<dbReference type="GO" id="GO:0000155">
    <property type="term" value="F:phosphorelay sensor kinase activity"/>
    <property type="evidence" value="ECO:0007669"/>
    <property type="project" value="InterPro"/>
</dbReference>
<keyword evidence="3 11" id="KW-0597">Phosphoprotein</keyword>